<dbReference type="Pfam" id="PF00240">
    <property type="entry name" value="ubiquitin"/>
    <property type="match status" value="1"/>
</dbReference>
<gene>
    <name evidence="4" type="ORF">PLOB_00001761</name>
</gene>
<dbReference type="EMBL" id="CALNXK010000104">
    <property type="protein sequence ID" value="CAH3156346.1"/>
    <property type="molecule type" value="Genomic_DNA"/>
</dbReference>
<accession>A0ABN8Q4D7</accession>
<dbReference type="InterPro" id="IPR029071">
    <property type="entry name" value="Ubiquitin-like_domsf"/>
</dbReference>
<dbReference type="InterPro" id="IPR019956">
    <property type="entry name" value="Ubiquitin_dom"/>
</dbReference>
<dbReference type="PANTHER" id="PTHR46555">
    <property type="entry name" value="UBIQUITIN-LIKE PROTEIN 4A"/>
    <property type="match status" value="1"/>
</dbReference>
<dbReference type="Gene3D" id="3.10.20.90">
    <property type="entry name" value="Phosphatidylinositol 3-kinase Catalytic Subunit, Chain A, domain 1"/>
    <property type="match status" value="1"/>
</dbReference>
<dbReference type="PANTHER" id="PTHR46555:SF1">
    <property type="entry name" value="UBIQUITIN-LIKE PROTEIN 4A"/>
    <property type="match status" value="1"/>
</dbReference>
<keyword evidence="5" id="KW-1185">Reference proteome</keyword>
<comment type="subcellular location">
    <subcellularLocation>
        <location evidence="1">Cytoplasm</location>
        <location evidence="1">Cytosol</location>
    </subcellularLocation>
</comment>
<organism evidence="4 5">
    <name type="scientific">Porites lobata</name>
    <dbReference type="NCBI Taxonomy" id="104759"/>
    <lineage>
        <taxon>Eukaryota</taxon>
        <taxon>Metazoa</taxon>
        <taxon>Cnidaria</taxon>
        <taxon>Anthozoa</taxon>
        <taxon>Hexacorallia</taxon>
        <taxon>Scleractinia</taxon>
        <taxon>Fungiina</taxon>
        <taxon>Poritidae</taxon>
        <taxon>Porites</taxon>
    </lineage>
</organism>
<name>A0ABN8Q4D7_9CNID</name>
<dbReference type="InterPro" id="IPR000626">
    <property type="entry name" value="Ubiquitin-like_dom"/>
</dbReference>
<dbReference type="PRINTS" id="PR00348">
    <property type="entry name" value="UBIQUITIN"/>
</dbReference>
<dbReference type="InterPro" id="IPR041421">
    <property type="entry name" value="Ubl4_C_TUGS"/>
</dbReference>
<dbReference type="InterPro" id="IPR047154">
    <property type="entry name" value="UBL4A-like"/>
</dbReference>
<evidence type="ECO:0000259" key="3">
    <source>
        <dbReference type="PROSITE" id="PS50053"/>
    </source>
</evidence>
<dbReference type="PROSITE" id="PS50053">
    <property type="entry name" value="UBIQUITIN_2"/>
    <property type="match status" value="1"/>
</dbReference>
<sequence>MQISVKKLNGQEIKLEVSENDPISLIKNLVSEKLGIPAVQQRLVFKGKTLADSSHLREYQIVDGSKIHLSIKKLGDGASSDTDNDFFGLLRNFLRSHFSAQDTERVMSKFKEDFKSWIWSLSLDDVERLASIHIKESSEVSQ</sequence>
<evidence type="ECO:0000256" key="1">
    <source>
        <dbReference type="ARBA" id="ARBA00004514"/>
    </source>
</evidence>
<dbReference type="InterPro" id="IPR019954">
    <property type="entry name" value="Ubiquitin_CS"/>
</dbReference>
<feature type="domain" description="Ubiquitin-like" evidence="3">
    <location>
        <begin position="1"/>
        <end position="76"/>
    </location>
</feature>
<protein>
    <recommendedName>
        <fullName evidence="3">Ubiquitin-like domain-containing protein</fullName>
    </recommendedName>
</protein>
<proteinExistence type="predicted"/>
<comment type="caution">
    <text evidence="4">The sequence shown here is derived from an EMBL/GenBank/DDBJ whole genome shotgun (WGS) entry which is preliminary data.</text>
</comment>
<reference evidence="4 5" key="1">
    <citation type="submission" date="2022-05" db="EMBL/GenBank/DDBJ databases">
        <authorList>
            <consortium name="Genoscope - CEA"/>
            <person name="William W."/>
        </authorList>
    </citation>
    <scope>NUCLEOTIDE SEQUENCE [LARGE SCALE GENOMIC DNA]</scope>
</reference>
<dbReference type="Pfam" id="PF17840">
    <property type="entry name" value="Tugs"/>
    <property type="match status" value="1"/>
</dbReference>
<dbReference type="SUPFAM" id="SSF54236">
    <property type="entry name" value="Ubiquitin-like"/>
    <property type="match status" value="1"/>
</dbReference>
<dbReference type="SMART" id="SM00213">
    <property type="entry name" value="UBQ"/>
    <property type="match status" value="1"/>
</dbReference>
<dbReference type="Proteomes" id="UP001159405">
    <property type="component" value="Unassembled WGS sequence"/>
</dbReference>
<keyword evidence="2" id="KW-0963">Cytoplasm</keyword>
<dbReference type="PROSITE" id="PS00299">
    <property type="entry name" value="UBIQUITIN_1"/>
    <property type="match status" value="1"/>
</dbReference>
<evidence type="ECO:0000313" key="5">
    <source>
        <dbReference type="Proteomes" id="UP001159405"/>
    </source>
</evidence>
<evidence type="ECO:0000256" key="2">
    <source>
        <dbReference type="ARBA" id="ARBA00022490"/>
    </source>
</evidence>
<evidence type="ECO:0000313" key="4">
    <source>
        <dbReference type="EMBL" id="CAH3156346.1"/>
    </source>
</evidence>